<dbReference type="RefSeq" id="WP_027260441.1">
    <property type="nucleotide sequence ID" value="NZ_FPAW01000036.1"/>
</dbReference>
<dbReference type="eggNOG" id="COG3852">
    <property type="taxonomic scope" value="Bacteria"/>
</dbReference>
<dbReference type="OrthoDB" id="9805722at2"/>
<keyword evidence="8" id="KW-1185">Reference proteome</keyword>
<dbReference type="eggNOG" id="COG2204">
    <property type="taxonomic scope" value="Bacteria"/>
</dbReference>
<dbReference type="InterPro" id="IPR036890">
    <property type="entry name" value="HATPase_C_sf"/>
</dbReference>
<dbReference type="PROSITE" id="PS50109">
    <property type="entry name" value="HIS_KIN"/>
    <property type="match status" value="1"/>
</dbReference>
<keyword evidence="3 4" id="KW-0597">Phosphoprotein</keyword>
<feature type="modified residue" description="4-aspartylphosphate" evidence="4">
    <location>
        <position position="57"/>
    </location>
</feature>
<evidence type="ECO:0000313" key="8">
    <source>
        <dbReference type="Proteomes" id="UP000182466"/>
    </source>
</evidence>
<dbReference type="PANTHER" id="PTHR43065:SF42">
    <property type="entry name" value="TWO-COMPONENT SENSOR PPRA"/>
    <property type="match status" value="1"/>
</dbReference>
<feature type="domain" description="Response regulatory" evidence="6">
    <location>
        <begin position="8"/>
        <end position="123"/>
    </location>
</feature>
<dbReference type="InterPro" id="IPR003594">
    <property type="entry name" value="HATPase_dom"/>
</dbReference>
<evidence type="ECO:0000256" key="3">
    <source>
        <dbReference type="ARBA" id="ARBA00022553"/>
    </source>
</evidence>
<dbReference type="PANTHER" id="PTHR43065">
    <property type="entry name" value="SENSOR HISTIDINE KINASE"/>
    <property type="match status" value="1"/>
</dbReference>
<dbReference type="Gene3D" id="1.10.287.130">
    <property type="match status" value="1"/>
</dbReference>
<dbReference type="GO" id="GO:0000155">
    <property type="term" value="F:phosphorelay sensor kinase activity"/>
    <property type="evidence" value="ECO:0007669"/>
    <property type="project" value="InterPro"/>
</dbReference>
<keyword evidence="7" id="KW-0808">Transferase</keyword>
<protein>
    <recommendedName>
        <fullName evidence="2">histidine kinase</fullName>
        <ecNumber evidence="2">2.7.13.3</ecNumber>
    </recommendedName>
</protein>
<dbReference type="EC" id="2.7.13.3" evidence="2"/>
<evidence type="ECO:0000259" key="5">
    <source>
        <dbReference type="PROSITE" id="PS50109"/>
    </source>
</evidence>
<evidence type="ECO:0000256" key="1">
    <source>
        <dbReference type="ARBA" id="ARBA00000085"/>
    </source>
</evidence>
<dbReference type="SUPFAM" id="SSF47384">
    <property type="entry name" value="Homodimeric domain of signal transducing histidine kinase"/>
    <property type="match status" value="1"/>
</dbReference>
<dbReference type="InterPro" id="IPR003661">
    <property type="entry name" value="HisK_dim/P_dom"/>
</dbReference>
<dbReference type="SMART" id="SM00448">
    <property type="entry name" value="REC"/>
    <property type="match status" value="1"/>
</dbReference>
<dbReference type="STRING" id="999627.SAMN05216236_13646"/>
<dbReference type="PRINTS" id="PR00344">
    <property type="entry name" value="BCTRLSENSOR"/>
</dbReference>
<reference evidence="7 8" key="1">
    <citation type="submission" date="2016-10" db="EMBL/GenBank/DDBJ databases">
        <authorList>
            <person name="de Groot N.N."/>
        </authorList>
    </citation>
    <scope>NUCLEOTIDE SEQUENCE [LARGE SCALE GENOMIC DNA]</scope>
    <source>
        <strain evidence="7 8">CGMCC 1.10959</strain>
    </source>
</reference>
<dbReference type="SUPFAM" id="SSF55874">
    <property type="entry name" value="ATPase domain of HSP90 chaperone/DNA topoisomerase II/histidine kinase"/>
    <property type="match status" value="1"/>
</dbReference>
<dbReference type="CDD" id="cd00082">
    <property type="entry name" value="HisKA"/>
    <property type="match status" value="1"/>
</dbReference>
<feature type="domain" description="Histidine kinase" evidence="5">
    <location>
        <begin position="154"/>
        <end position="378"/>
    </location>
</feature>
<dbReference type="Gene3D" id="3.30.565.10">
    <property type="entry name" value="Histidine kinase-like ATPase, C-terminal domain"/>
    <property type="match status" value="1"/>
</dbReference>
<dbReference type="Pfam" id="PF00072">
    <property type="entry name" value="Response_reg"/>
    <property type="match status" value="1"/>
</dbReference>
<organism evidence="7 8">
    <name type="scientific">Sedimentitalea nanhaiensis</name>
    <dbReference type="NCBI Taxonomy" id="999627"/>
    <lineage>
        <taxon>Bacteria</taxon>
        <taxon>Pseudomonadati</taxon>
        <taxon>Pseudomonadota</taxon>
        <taxon>Alphaproteobacteria</taxon>
        <taxon>Rhodobacterales</taxon>
        <taxon>Paracoccaceae</taxon>
        <taxon>Sedimentitalea</taxon>
    </lineage>
</organism>
<dbReference type="SUPFAM" id="SSF52172">
    <property type="entry name" value="CheY-like"/>
    <property type="match status" value="1"/>
</dbReference>
<dbReference type="Proteomes" id="UP000182466">
    <property type="component" value="Unassembled WGS sequence"/>
</dbReference>
<dbReference type="SMART" id="SM00388">
    <property type="entry name" value="HisKA"/>
    <property type="match status" value="1"/>
</dbReference>
<dbReference type="AlphaFoldDB" id="A0A1I7DWR8"/>
<dbReference type="InterPro" id="IPR001789">
    <property type="entry name" value="Sig_transdc_resp-reg_receiver"/>
</dbReference>
<proteinExistence type="predicted"/>
<name>A0A1I7DWR8_9RHOB</name>
<dbReference type="InterPro" id="IPR011006">
    <property type="entry name" value="CheY-like_superfamily"/>
</dbReference>
<dbReference type="EMBL" id="FPAW01000036">
    <property type="protein sequence ID" value="SFU16127.1"/>
    <property type="molecule type" value="Genomic_DNA"/>
</dbReference>
<dbReference type="InterPro" id="IPR004358">
    <property type="entry name" value="Sig_transdc_His_kin-like_C"/>
</dbReference>
<evidence type="ECO:0000256" key="2">
    <source>
        <dbReference type="ARBA" id="ARBA00012438"/>
    </source>
</evidence>
<dbReference type="InterPro" id="IPR036097">
    <property type="entry name" value="HisK_dim/P_sf"/>
</dbReference>
<dbReference type="Pfam" id="PF02518">
    <property type="entry name" value="HATPase_c"/>
    <property type="match status" value="1"/>
</dbReference>
<dbReference type="SMART" id="SM00387">
    <property type="entry name" value="HATPase_c"/>
    <property type="match status" value="1"/>
</dbReference>
<sequence>MTEVPRRIILIVDDDIDFSESLSRLLSLENYNVLCADSMETAMQAVRQHDVAVALVDIRLGSGNDGLDVVRELRRINPDLMCLMITAFASVDTAIQALQAGAYDYLSKPFHSEDMLSTLDRCFERIQLLNVQKLTEVRLRQKQHMEAIGQLASGIAHDFNNILAVLLSNLRLLEERIGTAHPQFTELVSEAITATLTGGELTSRLLNFGSRPDDQEQTIDLVEMLPDFVAMLKRTLGQKWGASLDMPDRLNSLVVSRGLLETSLLNLALNARDAMEGGGTVAITARNHHVGSALAGKGTHEITGGFVAISVTDTGTGMSRDVRAHALEPLFTTKKRGDGNGLGLTMVDNFARTHGGWIEIESTPRQGTTMTLFLPGRFQA</sequence>
<accession>A0A1I7DWR8</accession>
<dbReference type="Gene3D" id="3.40.50.2300">
    <property type="match status" value="1"/>
</dbReference>
<keyword evidence="7" id="KW-0418">Kinase</keyword>
<evidence type="ECO:0000313" key="7">
    <source>
        <dbReference type="EMBL" id="SFU16127.1"/>
    </source>
</evidence>
<evidence type="ECO:0000259" key="6">
    <source>
        <dbReference type="PROSITE" id="PS50110"/>
    </source>
</evidence>
<dbReference type="InterPro" id="IPR005467">
    <property type="entry name" value="His_kinase_dom"/>
</dbReference>
<dbReference type="PROSITE" id="PS50110">
    <property type="entry name" value="RESPONSE_REGULATORY"/>
    <property type="match status" value="1"/>
</dbReference>
<evidence type="ECO:0000256" key="4">
    <source>
        <dbReference type="PROSITE-ProRule" id="PRU00169"/>
    </source>
</evidence>
<gene>
    <name evidence="7" type="ORF">SAMN05216236_13646</name>
</gene>
<comment type="catalytic activity">
    <reaction evidence="1">
        <text>ATP + protein L-histidine = ADP + protein N-phospho-L-histidine.</text>
        <dbReference type="EC" id="2.7.13.3"/>
    </reaction>
</comment>